<reference evidence="1" key="1">
    <citation type="submission" date="2014-05" db="EMBL/GenBank/DDBJ databases">
        <authorList>
            <person name="Chronopoulou M."/>
        </authorList>
    </citation>
    <scope>NUCLEOTIDE SEQUENCE</scope>
    <source>
        <tissue evidence="1">Whole organism</tissue>
    </source>
</reference>
<protein>
    <submittedName>
        <fullName evidence="1">Uncharacterized protein</fullName>
    </submittedName>
</protein>
<dbReference type="AlphaFoldDB" id="A0A0K2TLI6"/>
<accession>A0A0K2TLI6</accession>
<organism evidence="1">
    <name type="scientific">Lepeophtheirus salmonis</name>
    <name type="common">Salmon louse</name>
    <name type="synonym">Caligus salmonis</name>
    <dbReference type="NCBI Taxonomy" id="72036"/>
    <lineage>
        <taxon>Eukaryota</taxon>
        <taxon>Metazoa</taxon>
        <taxon>Ecdysozoa</taxon>
        <taxon>Arthropoda</taxon>
        <taxon>Crustacea</taxon>
        <taxon>Multicrustacea</taxon>
        <taxon>Hexanauplia</taxon>
        <taxon>Copepoda</taxon>
        <taxon>Siphonostomatoida</taxon>
        <taxon>Caligidae</taxon>
        <taxon>Lepeophtheirus</taxon>
    </lineage>
</organism>
<proteinExistence type="predicted"/>
<dbReference type="EMBL" id="HACA01009428">
    <property type="protein sequence ID" value="CDW26789.1"/>
    <property type="molecule type" value="Transcribed_RNA"/>
</dbReference>
<evidence type="ECO:0000313" key="1">
    <source>
        <dbReference type="EMBL" id="CDW26789.1"/>
    </source>
</evidence>
<sequence>MNRHKFTKLNNYNGFEFW</sequence>
<name>A0A0K2TLI6_LEPSM</name>